<feature type="transmembrane region" description="Helical" evidence="7">
    <location>
        <begin position="412"/>
        <end position="432"/>
    </location>
</feature>
<dbReference type="InterPro" id="IPR003918">
    <property type="entry name" value="NADH_UbQ_OxRdtase"/>
</dbReference>
<dbReference type="GO" id="GO:0015990">
    <property type="term" value="P:electron transport coupled proton transport"/>
    <property type="evidence" value="ECO:0007669"/>
    <property type="project" value="TreeGrafter"/>
</dbReference>
<feature type="transmembrane region" description="Helical" evidence="7">
    <location>
        <begin position="6"/>
        <end position="23"/>
    </location>
</feature>
<dbReference type="NCBIfam" id="TIGR01972">
    <property type="entry name" value="NDH_I_M"/>
    <property type="match status" value="1"/>
</dbReference>
<dbReference type="InterPro" id="IPR001750">
    <property type="entry name" value="ND/Mrp_TM"/>
</dbReference>
<evidence type="ECO:0000313" key="9">
    <source>
        <dbReference type="EMBL" id="MBG9377439.1"/>
    </source>
</evidence>
<proteinExistence type="inferred from homology"/>
<feature type="transmembrane region" description="Helical" evidence="7">
    <location>
        <begin position="30"/>
        <end position="47"/>
    </location>
</feature>
<dbReference type="GO" id="GO:0048039">
    <property type="term" value="F:ubiquinone binding"/>
    <property type="evidence" value="ECO:0007669"/>
    <property type="project" value="TreeGrafter"/>
</dbReference>
<feature type="transmembrane region" description="Helical" evidence="7">
    <location>
        <begin position="247"/>
        <end position="271"/>
    </location>
</feature>
<feature type="transmembrane region" description="Helical" evidence="7">
    <location>
        <begin position="84"/>
        <end position="106"/>
    </location>
</feature>
<keyword evidence="5 7" id="KW-0472">Membrane</keyword>
<dbReference type="GO" id="GO:0008137">
    <property type="term" value="F:NADH dehydrogenase (ubiquinone) activity"/>
    <property type="evidence" value="ECO:0007669"/>
    <property type="project" value="InterPro"/>
</dbReference>
<dbReference type="GO" id="GO:0042773">
    <property type="term" value="P:ATP synthesis coupled electron transport"/>
    <property type="evidence" value="ECO:0007669"/>
    <property type="project" value="InterPro"/>
</dbReference>
<keyword evidence="10" id="KW-1185">Reference proteome</keyword>
<dbReference type="GO" id="GO:0016020">
    <property type="term" value="C:membrane"/>
    <property type="evidence" value="ECO:0007669"/>
    <property type="project" value="UniProtKB-SubCell"/>
</dbReference>
<dbReference type="PRINTS" id="PR01437">
    <property type="entry name" value="NUOXDRDTASE4"/>
</dbReference>
<evidence type="ECO:0000313" key="10">
    <source>
        <dbReference type="Proteomes" id="UP000628448"/>
    </source>
</evidence>
<sequence>MSLSLLVILPLLTAIIILFCKDLKQVRVTALLGSIIQFILILYLYFVDYTLDYVFGNIDGHPGNPFYLEYTHAWFSALNINYHIGVDGISIAMIALTACVVLAGVLVSWKEERMSKEFFFLLMLLAVGAYGFFISLDLFTMFFFLEVAVIPKFLMICIWGSGKKEYSAMKLALMLIAASALVFVGLMGLYFTTHTFNLAEIAQMHIPVNIQNTFFPFAFIGFGIFTALFPFHTWVPDGHSSAPTAGSMFLAGISMKLGGYGCLRVATFLMPDAAKEYSFIIVVLATVAIIYGAFATMMQKDLKYINAYSSVSHCGFVLLGIGMLTETSIRGAVLQMVSHGLMTALFFAAIGMIYSRTHTRMLAELGGLLKVMPFISAVFVIAGLCSLGLPGLSGFVAEMTVFMGSWQNADGAYRIATILSCASIVVTAVYILRATGQAVMGPVSNHHYLQLHDAAWNEKIAAVILIAGILFIGIAPFELNNLIAPATETIIQHITNALALK</sequence>
<evidence type="ECO:0000256" key="3">
    <source>
        <dbReference type="ARBA" id="ARBA00022692"/>
    </source>
</evidence>
<reference evidence="9" key="1">
    <citation type="submission" date="2020-11" db="EMBL/GenBank/DDBJ databases">
        <title>Bacterial whole genome sequence for Panacibacter sp. DH6.</title>
        <authorList>
            <person name="Le V."/>
            <person name="Ko S."/>
            <person name="Ahn C.-Y."/>
            <person name="Oh H.-M."/>
        </authorList>
    </citation>
    <scope>NUCLEOTIDE SEQUENCE</scope>
    <source>
        <strain evidence="9">DH6</strain>
    </source>
</reference>
<dbReference type="Proteomes" id="UP000628448">
    <property type="component" value="Unassembled WGS sequence"/>
</dbReference>
<protein>
    <submittedName>
        <fullName evidence="9">NADH-quinone oxidoreductase subunit M</fullName>
    </submittedName>
</protein>
<keyword evidence="4 7" id="KW-1133">Transmembrane helix</keyword>
<feature type="transmembrane region" description="Helical" evidence="7">
    <location>
        <begin position="118"/>
        <end position="136"/>
    </location>
</feature>
<dbReference type="Pfam" id="PF00361">
    <property type="entry name" value="Proton_antipo_M"/>
    <property type="match status" value="1"/>
</dbReference>
<dbReference type="PANTHER" id="PTHR43507:SF4">
    <property type="entry name" value="PROTON-TRANSLOCATING NADH-QUINONE OXIDOREDUCTASE, CHAIN M"/>
    <property type="match status" value="1"/>
</dbReference>
<name>A0A931EAR2_9BACT</name>
<feature type="transmembrane region" description="Helical" evidence="7">
    <location>
        <begin position="460"/>
        <end position="477"/>
    </location>
</feature>
<evidence type="ECO:0000256" key="2">
    <source>
        <dbReference type="ARBA" id="ARBA00009025"/>
    </source>
</evidence>
<evidence type="ECO:0000256" key="1">
    <source>
        <dbReference type="ARBA" id="ARBA00004127"/>
    </source>
</evidence>
<organism evidence="9 10">
    <name type="scientific">Panacibacter microcysteis</name>
    <dbReference type="NCBI Taxonomy" id="2793269"/>
    <lineage>
        <taxon>Bacteria</taxon>
        <taxon>Pseudomonadati</taxon>
        <taxon>Bacteroidota</taxon>
        <taxon>Chitinophagia</taxon>
        <taxon>Chitinophagales</taxon>
        <taxon>Chitinophagaceae</taxon>
        <taxon>Panacibacter</taxon>
    </lineage>
</organism>
<gene>
    <name evidence="9" type="ORF">I5907_14440</name>
</gene>
<feature type="transmembrane region" description="Helical" evidence="7">
    <location>
        <begin position="336"/>
        <end position="355"/>
    </location>
</feature>
<evidence type="ECO:0000256" key="7">
    <source>
        <dbReference type="SAM" id="Phobius"/>
    </source>
</evidence>
<evidence type="ECO:0000256" key="6">
    <source>
        <dbReference type="RuleBase" id="RU000320"/>
    </source>
</evidence>
<feature type="transmembrane region" description="Helical" evidence="7">
    <location>
        <begin position="277"/>
        <end position="298"/>
    </location>
</feature>
<dbReference type="PANTHER" id="PTHR43507">
    <property type="entry name" value="NADH-UBIQUINONE OXIDOREDUCTASE CHAIN 4"/>
    <property type="match status" value="1"/>
</dbReference>
<dbReference type="GO" id="GO:0003954">
    <property type="term" value="F:NADH dehydrogenase activity"/>
    <property type="evidence" value="ECO:0007669"/>
    <property type="project" value="TreeGrafter"/>
</dbReference>
<dbReference type="AlphaFoldDB" id="A0A931EAR2"/>
<comment type="caution">
    <text evidence="9">The sequence shown here is derived from an EMBL/GenBank/DDBJ whole genome shotgun (WGS) entry which is preliminary data.</text>
</comment>
<feature type="transmembrane region" description="Helical" evidence="7">
    <location>
        <begin position="367"/>
        <end position="392"/>
    </location>
</feature>
<feature type="transmembrane region" description="Helical" evidence="7">
    <location>
        <begin position="171"/>
        <end position="193"/>
    </location>
</feature>
<comment type="similarity">
    <text evidence="2">Belongs to the complex I subunit 4 family.</text>
</comment>
<dbReference type="EMBL" id="JADWYR010000002">
    <property type="protein sequence ID" value="MBG9377439.1"/>
    <property type="molecule type" value="Genomic_DNA"/>
</dbReference>
<feature type="domain" description="NADH:quinone oxidoreductase/Mrp antiporter transmembrane" evidence="8">
    <location>
        <begin position="135"/>
        <end position="414"/>
    </location>
</feature>
<evidence type="ECO:0000259" key="8">
    <source>
        <dbReference type="Pfam" id="PF00361"/>
    </source>
</evidence>
<dbReference type="InterPro" id="IPR010227">
    <property type="entry name" value="NADH_Q_OxRdtase_chainM/4"/>
</dbReference>
<evidence type="ECO:0000256" key="5">
    <source>
        <dbReference type="ARBA" id="ARBA00023136"/>
    </source>
</evidence>
<comment type="subcellular location">
    <subcellularLocation>
        <location evidence="1">Endomembrane system</location>
        <topology evidence="1">Multi-pass membrane protein</topology>
    </subcellularLocation>
    <subcellularLocation>
        <location evidence="6">Membrane</location>
        <topology evidence="6">Multi-pass membrane protein</topology>
    </subcellularLocation>
</comment>
<evidence type="ECO:0000256" key="4">
    <source>
        <dbReference type="ARBA" id="ARBA00022989"/>
    </source>
</evidence>
<keyword evidence="3 6" id="KW-0812">Transmembrane</keyword>
<feature type="transmembrane region" description="Helical" evidence="7">
    <location>
        <begin position="213"/>
        <end position="235"/>
    </location>
</feature>
<accession>A0A931EAR2</accession>
<dbReference type="GO" id="GO:0012505">
    <property type="term" value="C:endomembrane system"/>
    <property type="evidence" value="ECO:0007669"/>
    <property type="project" value="UniProtKB-SubCell"/>
</dbReference>